<gene>
    <name evidence="1" type="ordered locus">SJA_P1-00590</name>
</gene>
<dbReference type="KEGG" id="sjp:SJA_P1-00590"/>
<dbReference type="Proteomes" id="UP000007753">
    <property type="component" value="Plasmid pCHQ1"/>
</dbReference>
<organism evidence="1 2">
    <name type="scientific">Sphingobium indicum (strain DSM 16413 / CCM 7287 / MTCC 6362 / UT26 / NBRC 101211 / UT26S)</name>
    <name type="common">Sphingobium japonicum</name>
    <dbReference type="NCBI Taxonomy" id="452662"/>
    <lineage>
        <taxon>Bacteria</taxon>
        <taxon>Pseudomonadati</taxon>
        <taxon>Pseudomonadota</taxon>
        <taxon>Alphaproteobacteria</taxon>
        <taxon>Sphingomonadales</taxon>
        <taxon>Sphingomonadaceae</taxon>
        <taxon>Sphingobium</taxon>
    </lineage>
</organism>
<keyword evidence="1" id="KW-0614">Plasmid</keyword>
<accession>D4Z8S9</accession>
<geneLocation type="plasmid" evidence="1 2">
    <name>pCHQ1</name>
</geneLocation>
<name>D4Z8S9_SPHIU</name>
<protein>
    <submittedName>
        <fullName evidence="1">Uncharacterized protein</fullName>
    </submittedName>
</protein>
<evidence type="ECO:0000313" key="2">
    <source>
        <dbReference type="Proteomes" id="UP000007753"/>
    </source>
</evidence>
<keyword evidence="2" id="KW-1185">Reference proteome</keyword>
<dbReference type="RefSeq" id="WP_013041602.1">
    <property type="nucleotide sequence ID" value="NC_014007.1"/>
</dbReference>
<proteinExistence type="predicted"/>
<evidence type="ECO:0000313" key="1">
    <source>
        <dbReference type="EMBL" id="BAI99011.1"/>
    </source>
</evidence>
<dbReference type="HOGENOM" id="CLU_2652612_0_0_5"/>
<dbReference type="EMBL" id="AP010805">
    <property type="protein sequence ID" value="BAI99011.1"/>
    <property type="molecule type" value="Genomic_DNA"/>
</dbReference>
<reference evidence="1 2" key="1">
    <citation type="journal article" date="2010" name="J. Bacteriol.">
        <title>Complete genome sequence of the representative gamma-hexachlorocyclohexane-degrading bacterium Sphingobium japonicum UT26.</title>
        <authorList>
            <person name="Nagata Y."/>
            <person name="Ohtsubo Y."/>
            <person name="Endo R."/>
            <person name="Ichikawa N."/>
            <person name="Ankai A."/>
            <person name="Oguchi A."/>
            <person name="Fukui S."/>
            <person name="Fujita N."/>
            <person name="Tsuda M."/>
        </authorList>
    </citation>
    <scope>NUCLEOTIDE SEQUENCE [LARGE SCALE GENOMIC DNA]</scope>
    <source>
        <strain evidence="2">DSM 16413 / CCM 7287 / MTCC 6362 / UT26 / NBRC 101211 / UT26S</strain>
        <plasmid evidence="1 2">pCHQ1</plasmid>
    </source>
</reference>
<dbReference type="AlphaFoldDB" id="D4Z8S9"/>
<dbReference type="GeneID" id="29275631"/>
<sequence>MSKSANNDTRLTPWALRRAQIIERARELAKSGAYRSWETVALHLIADGYEDARDILDDPVLREELDSYCGRESDRA</sequence>